<dbReference type="Proteomes" id="UP001515641">
    <property type="component" value="Unassembled WGS sequence"/>
</dbReference>
<sequence length="402" mass="45074">MRKYRFGSREIQSDDPSFPAAVEAAYKNKNSVRAECLCNPPACLPMYVTKQNDRYILKRMPNTGEGHASGCDSYESPATLSGLGQVLGSAIKEDPDSGLVTLKFDFSLSKAAGRAPPAPSDKQGDTVKTDGTRLTLRGTLHYLWDQAGLTRWMPGMVGKRSWSLVRHYLLEAARDKTGKGFDSFERLLYIPEPFQAEKKSEIAQRRITRLLPAVAQSKGPRKLMIAIGEIKALEPSRYGYKIIFKHLPDYPFMLNEDIYNRLKKRFSSELEVWQGLQQSHLISISTFSLGTTHVASIEEIALMNVTENWIPFEGMLDKVLIDAMTEDHQRFTKGLRYNMPASKPLACLSALDTTPPTAMYIVQPGSGEEHEAELNELIDSSTQSSWLWVVENGEMPLLPRAH</sequence>
<reference evidence="2 3" key="1">
    <citation type="submission" date="2020-03" db="EMBL/GenBank/DDBJ databases">
        <title>Draft genome sequence of environmentally isolated cultures.</title>
        <authorList>
            <person name="Wilson H.S."/>
            <person name="De Leon M.E."/>
        </authorList>
    </citation>
    <scope>NUCLEOTIDE SEQUENCE [LARGE SCALE GENOMIC DNA]</scope>
    <source>
        <strain evidence="2 3">HSC-31F16</strain>
    </source>
</reference>
<protein>
    <submittedName>
        <fullName evidence="2">DUF1173 domain-containing protein</fullName>
    </submittedName>
</protein>
<evidence type="ECO:0000256" key="1">
    <source>
        <dbReference type="SAM" id="MobiDB-lite"/>
    </source>
</evidence>
<proteinExistence type="predicted"/>
<evidence type="ECO:0000313" key="2">
    <source>
        <dbReference type="EMBL" id="NHR07814.1"/>
    </source>
</evidence>
<accession>A0ABX0LE36</accession>
<comment type="caution">
    <text evidence="2">The sequence shown here is derived from an EMBL/GenBank/DDBJ whole genome shotgun (WGS) entry which is preliminary data.</text>
</comment>
<name>A0ABX0LE36_9NEIS</name>
<organism evidence="2 3">
    <name type="scientific">Chromobacterium fluminis</name>
    <dbReference type="NCBI Taxonomy" id="3044269"/>
    <lineage>
        <taxon>Bacteria</taxon>
        <taxon>Pseudomonadati</taxon>
        <taxon>Pseudomonadota</taxon>
        <taxon>Betaproteobacteria</taxon>
        <taxon>Neisseriales</taxon>
        <taxon>Chromobacteriaceae</taxon>
        <taxon>Chromobacterium</taxon>
    </lineage>
</organism>
<evidence type="ECO:0000313" key="3">
    <source>
        <dbReference type="Proteomes" id="UP001515641"/>
    </source>
</evidence>
<dbReference type="RefSeq" id="WP_166453562.1">
    <property type="nucleotide sequence ID" value="NZ_JAAOMA010000042.1"/>
</dbReference>
<feature type="region of interest" description="Disordered" evidence="1">
    <location>
        <begin position="111"/>
        <end position="130"/>
    </location>
</feature>
<dbReference type="Pfam" id="PF06666">
    <property type="entry name" value="DUF1173"/>
    <property type="match status" value="1"/>
</dbReference>
<gene>
    <name evidence="2" type="ORF">HA052_21725</name>
</gene>
<keyword evidence="3" id="KW-1185">Reference proteome</keyword>
<dbReference type="InterPro" id="IPR009553">
    <property type="entry name" value="DUF1173"/>
</dbReference>
<dbReference type="EMBL" id="JAAOMA010000042">
    <property type="protein sequence ID" value="NHR07814.1"/>
    <property type="molecule type" value="Genomic_DNA"/>
</dbReference>